<proteinExistence type="predicted"/>
<feature type="compositionally biased region" description="Basic and acidic residues" evidence="1">
    <location>
        <begin position="79"/>
        <end position="88"/>
    </location>
</feature>
<dbReference type="AlphaFoldDB" id="A0A8H4EKM1"/>
<evidence type="ECO:0000313" key="2">
    <source>
        <dbReference type="EMBL" id="KAF0332855.1"/>
    </source>
</evidence>
<organism evidence="3 4">
    <name type="scientific">Gigaspora margarita</name>
    <dbReference type="NCBI Taxonomy" id="4874"/>
    <lineage>
        <taxon>Eukaryota</taxon>
        <taxon>Fungi</taxon>
        <taxon>Fungi incertae sedis</taxon>
        <taxon>Mucoromycota</taxon>
        <taxon>Glomeromycotina</taxon>
        <taxon>Glomeromycetes</taxon>
        <taxon>Diversisporales</taxon>
        <taxon>Gigasporaceae</taxon>
        <taxon>Gigaspora</taxon>
    </lineage>
</organism>
<feature type="region of interest" description="Disordered" evidence="1">
    <location>
        <begin position="79"/>
        <end position="124"/>
    </location>
</feature>
<dbReference type="EMBL" id="WTPW01000503">
    <property type="protein sequence ID" value="KAF0504812.1"/>
    <property type="molecule type" value="Genomic_DNA"/>
</dbReference>
<evidence type="ECO:0000256" key="1">
    <source>
        <dbReference type="SAM" id="MobiDB-lite"/>
    </source>
</evidence>
<feature type="region of interest" description="Disordered" evidence="1">
    <location>
        <begin position="1"/>
        <end position="63"/>
    </location>
</feature>
<protein>
    <submittedName>
        <fullName evidence="3">Uncharacterized protein</fullName>
    </submittedName>
</protein>
<feature type="compositionally biased region" description="Low complexity" evidence="1">
    <location>
        <begin position="89"/>
        <end position="98"/>
    </location>
</feature>
<sequence>MSNASFVTASDSEEDYESLSDNDNVTIGHNTPIIIDDTDSNYYVNKPELSPDENQSSAAQFQSSFLQPTRVSFIPARDEVLSPDEKSPSFKLSPFSKLMSNSTTSSDEIVPDQSLTSHDEAEEK</sequence>
<evidence type="ECO:0000313" key="4">
    <source>
        <dbReference type="Proteomes" id="UP000439903"/>
    </source>
</evidence>
<accession>A0A8H4EKM1</accession>
<reference evidence="3 4" key="1">
    <citation type="journal article" date="2019" name="Environ. Microbiol.">
        <title>At the nexus of three kingdoms: the genome of the mycorrhizal fungus Gigaspora margarita provides insights into plant, endobacterial and fungal interactions.</title>
        <authorList>
            <person name="Venice F."/>
            <person name="Ghignone S."/>
            <person name="Salvioli di Fossalunga A."/>
            <person name="Amselem J."/>
            <person name="Novero M."/>
            <person name="Xianan X."/>
            <person name="Sedzielewska Toro K."/>
            <person name="Morin E."/>
            <person name="Lipzen A."/>
            <person name="Grigoriev I.V."/>
            <person name="Henrissat B."/>
            <person name="Martin F.M."/>
            <person name="Bonfante P."/>
        </authorList>
    </citation>
    <scope>NUCLEOTIDE SEQUENCE [LARGE SCALE GENOMIC DNA]</scope>
    <source>
        <strain evidence="3 4">BEG34</strain>
    </source>
</reference>
<dbReference type="Proteomes" id="UP000439903">
    <property type="component" value="Unassembled WGS sequence"/>
</dbReference>
<feature type="compositionally biased region" description="Acidic residues" evidence="1">
    <location>
        <begin position="11"/>
        <end position="20"/>
    </location>
</feature>
<gene>
    <name evidence="3" type="ORF">F8M41_019477</name>
    <name evidence="2" type="ORF">F8M41_019538</name>
</gene>
<keyword evidence="4" id="KW-1185">Reference proteome</keyword>
<comment type="caution">
    <text evidence="3">The sequence shown here is derived from an EMBL/GenBank/DDBJ whole genome shotgun (WGS) entry which is preliminary data.</text>
</comment>
<evidence type="ECO:0000313" key="3">
    <source>
        <dbReference type="EMBL" id="KAF0504812.1"/>
    </source>
</evidence>
<name>A0A8H4EKM1_GIGMA</name>
<dbReference type="EMBL" id="WTPW01005056">
    <property type="protein sequence ID" value="KAF0332855.1"/>
    <property type="molecule type" value="Genomic_DNA"/>
</dbReference>